<dbReference type="AlphaFoldDB" id="A0A6C0JCK7"/>
<feature type="transmembrane region" description="Helical" evidence="1">
    <location>
        <begin position="48"/>
        <end position="65"/>
    </location>
</feature>
<keyword evidence="1" id="KW-1133">Transmembrane helix</keyword>
<name>A0A6C0JCK7_9ZZZZ</name>
<organism evidence="2">
    <name type="scientific">viral metagenome</name>
    <dbReference type="NCBI Taxonomy" id="1070528"/>
    <lineage>
        <taxon>unclassified sequences</taxon>
        <taxon>metagenomes</taxon>
        <taxon>organismal metagenomes</taxon>
    </lineage>
</organism>
<sequence length="117" mass="13531">MDKLTKVLLHTIILVKVLFIISLIRFYFVGFTTYDASIKNGIQHRKDILHEGFIFLMYIIILILFNPRQNNIALSNDQTESYHLQIAVFSLAAIQIINFDYSHILSAPRELYLSISG</sequence>
<accession>A0A6C0JCK7</accession>
<keyword evidence="1" id="KW-0472">Membrane</keyword>
<reference evidence="2" key="1">
    <citation type="journal article" date="2020" name="Nature">
        <title>Giant virus diversity and host interactions through global metagenomics.</title>
        <authorList>
            <person name="Schulz F."/>
            <person name="Roux S."/>
            <person name="Paez-Espino D."/>
            <person name="Jungbluth S."/>
            <person name="Walsh D.A."/>
            <person name="Denef V.J."/>
            <person name="McMahon K.D."/>
            <person name="Konstantinidis K.T."/>
            <person name="Eloe-Fadrosh E.A."/>
            <person name="Kyrpides N.C."/>
            <person name="Woyke T."/>
        </authorList>
    </citation>
    <scope>NUCLEOTIDE SEQUENCE</scope>
    <source>
        <strain evidence="2">GVMAG-M-3300025880-76</strain>
    </source>
</reference>
<keyword evidence="1" id="KW-0812">Transmembrane</keyword>
<evidence type="ECO:0000313" key="2">
    <source>
        <dbReference type="EMBL" id="QHU02611.1"/>
    </source>
</evidence>
<evidence type="ECO:0000256" key="1">
    <source>
        <dbReference type="SAM" id="Phobius"/>
    </source>
</evidence>
<protein>
    <submittedName>
        <fullName evidence="2">Uncharacterized protein</fullName>
    </submittedName>
</protein>
<dbReference type="EMBL" id="MN740360">
    <property type="protein sequence ID" value="QHU02611.1"/>
    <property type="molecule type" value="Genomic_DNA"/>
</dbReference>
<feature type="transmembrane region" description="Helical" evidence="1">
    <location>
        <begin position="7"/>
        <end position="28"/>
    </location>
</feature>
<proteinExistence type="predicted"/>